<feature type="region of interest" description="Disordered" evidence="1">
    <location>
        <begin position="1"/>
        <end position="21"/>
    </location>
</feature>
<organism evidence="2">
    <name type="scientific">marine sediment metagenome</name>
    <dbReference type="NCBI Taxonomy" id="412755"/>
    <lineage>
        <taxon>unclassified sequences</taxon>
        <taxon>metagenomes</taxon>
        <taxon>ecological metagenomes</taxon>
    </lineage>
</organism>
<dbReference type="EMBL" id="LAZR01011417">
    <property type="protein sequence ID" value="KKM61799.1"/>
    <property type="molecule type" value="Genomic_DNA"/>
</dbReference>
<dbReference type="AlphaFoldDB" id="A0A0F9IWP3"/>
<comment type="caution">
    <text evidence="2">The sequence shown here is derived from an EMBL/GenBank/DDBJ whole genome shotgun (WGS) entry which is preliminary data.</text>
</comment>
<feature type="region of interest" description="Disordered" evidence="1">
    <location>
        <begin position="27"/>
        <end position="46"/>
    </location>
</feature>
<protein>
    <submittedName>
        <fullName evidence="2">Uncharacterized protein</fullName>
    </submittedName>
</protein>
<reference evidence="2" key="1">
    <citation type="journal article" date="2015" name="Nature">
        <title>Complex archaea that bridge the gap between prokaryotes and eukaryotes.</title>
        <authorList>
            <person name="Spang A."/>
            <person name="Saw J.H."/>
            <person name="Jorgensen S.L."/>
            <person name="Zaremba-Niedzwiedzka K."/>
            <person name="Martijn J."/>
            <person name="Lind A.E."/>
            <person name="van Eijk R."/>
            <person name="Schleper C."/>
            <person name="Guy L."/>
            <person name="Ettema T.J."/>
        </authorList>
    </citation>
    <scope>NUCLEOTIDE SEQUENCE</scope>
</reference>
<sequence>MRVLDTAAGSGNMKKLHRRAHMRDLRRQARGARRHKEPEEVTRSDKVAGAAELAEIGIGVTMVPEVLGAVPRATDG</sequence>
<accession>A0A0F9IWP3</accession>
<proteinExistence type="predicted"/>
<evidence type="ECO:0000256" key="1">
    <source>
        <dbReference type="SAM" id="MobiDB-lite"/>
    </source>
</evidence>
<evidence type="ECO:0000313" key="2">
    <source>
        <dbReference type="EMBL" id="KKM61799.1"/>
    </source>
</evidence>
<gene>
    <name evidence="2" type="ORF">LCGC14_1528130</name>
</gene>
<name>A0A0F9IWP3_9ZZZZ</name>
<feature type="compositionally biased region" description="Basic and acidic residues" evidence="1">
    <location>
        <begin position="36"/>
        <end position="46"/>
    </location>
</feature>